<keyword evidence="3" id="KW-1185">Reference proteome</keyword>
<feature type="transmembrane region" description="Helical" evidence="1">
    <location>
        <begin position="147"/>
        <end position="167"/>
    </location>
</feature>
<reference evidence="2 3" key="1">
    <citation type="journal article" date="2020" name="ISME J.">
        <title>Uncovering the hidden diversity of litter-decomposition mechanisms in mushroom-forming fungi.</title>
        <authorList>
            <person name="Floudas D."/>
            <person name="Bentzer J."/>
            <person name="Ahren D."/>
            <person name="Johansson T."/>
            <person name="Persson P."/>
            <person name="Tunlid A."/>
        </authorList>
    </citation>
    <scope>NUCLEOTIDE SEQUENCE [LARGE SCALE GENOMIC DNA]</scope>
    <source>
        <strain evidence="2 3">CBS 101986</strain>
    </source>
</reference>
<protein>
    <submittedName>
        <fullName evidence="2">Uncharacterized protein</fullName>
    </submittedName>
</protein>
<comment type="caution">
    <text evidence="2">The sequence shown here is derived from an EMBL/GenBank/DDBJ whole genome shotgun (WGS) entry which is preliminary data.</text>
</comment>
<dbReference type="AlphaFoldDB" id="A0A8H5AT22"/>
<keyword evidence="1" id="KW-1133">Transmembrane helix</keyword>
<evidence type="ECO:0000313" key="3">
    <source>
        <dbReference type="Proteomes" id="UP000567179"/>
    </source>
</evidence>
<keyword evidence="1" id="KW-0812">Transmembrane</keyword>
<dbReference type="EMBL" id="JAACJJ010000058">
    <property type="protein sequence ID" value="KAF5310043.1"/>
    <property type="molecule type" value="Genomic_DNA"/>
</dbReference>
<proteinExistence type="predicted"/>
<accession>A0A8H5AT22</accession>
<name>A0A8H5AT22_9AGAR</name>
<evidence type="ECO:0000313" key="2">
    <source>
        <dbReference type="EMBL" id="KAF5310043.1"/>
    </source>
</evidence>
<keyword evidence="1" id="KW-0472">Membrane</keyword>
<sequence>MTLSAASHAAILAYSLLWGAGLVLMLVIMIFALLVPDIRRRASDTQALPTIGLCLLQASLIYASPCLVVFAVLAVLYRSHLLISRVFSDKTAQLTFREIVMFNTLPVTGFTSILFTILMIGLSRQSAIERDVSGLYCHLGAPLPKRIAGGVSLAGVAAIYIILGLIFRNIRRKPPSLNSKSILQAQGVSVDIVIRMAILSSMSVIVIM</sequence>
<evidence type="ECO:0000256" key="1">
    <source>
        <dbReference type="SAM" id="Phobius"/>
    </source>
</evidence>
<dbReference type="OrthoDB" id="2896404at2759"/>
<gene>
    <name evidence="2" type="ORF">D9619_010126</name>
</gene>
<feature type="transmembrane region" description="Helical" evidence="1">
    <location>
        <begin position="12"/>
        <end position="35"/>
    </location>
</feature>
<organism evidence="2 3">
    <name type="scientific">Psilocybe cf. subviscida</name>
    <dbReference type="NCBI Taxonomy" id="2480587"/>
    <lineage>
        <taxon>Eukaryota</taxon>
        <taxon>Fungi</taxon>
        <taxon>Dikarya</taxon>
        <taxon>Basidiomycota</taxon>
        <taxon>Agaricomycotina</taxon>
        <taxon>Agaricomycetes</taxon>
        <taxon>Agaricomycetidae</taxon>
        <taxon>Agaricales</taxon>
        <taxon>Agaricineae</taxon>
        <taxon>Strophariaceae</taxon>
        <taxon>Psilocybe</taxon>
    </lineage>
</organism>
<dbReference type="Proteomes" id="UP000567179">
    <property type="component" value="Unassembled WGS sequence"/>
</dbReference>
<feature type="transmembrane region" description="Helical" evidence="1">
    <location>
        <begin position="99"/>
        <end position="122"/>
    </location>
</feature>
<feature type="transmembrane region" description="Helical" evidence="1">
    <location>
        <begin position="55"/>
        <end position="78"/>
    </location>
</feature>